<protein>
    <submittedName>
        <fullName evidence="2">Uncharacterized protein</fullName>
    </submittedName>
</protein>
<name>A0ABQ7X8Y1_BRANA</name>
<accession>A0ABQ7X8Y1</accession>
<sequence>MKASNTLQRRYGERLFLTARRRCGVVCDSSRGEKRSQRRCEIREPNPNPLMRKAHDQVKQEVEEDEEKKNKIETLKLSLALPDVSLSLMASNTNPISTNPSSSSDYSSFPSDLPACPGMEVSLSGDSRKK</sequence>
<feature type="compositionally biased region" description="Basic and acidic residues" evidence="1">
    <location>
        <begin position="30"/>
        <end position="44"/>
    </location>
</feature>
<proteinExistence type="predicted"/>
<feature type="region of interest" description="Disordered" evidence="1">
    <location>
        <begin position="30"/>
        <end position="69"/>
    </location>
</feature>
<dbReference type="Proteomes" id="UP000824890">
    <property type="component" value="Unassembled WGS sequence"/>
</dbReference>
<feature type="compositionally biased region" description="Basic and acidic residues" evidence="1">
    <location>
        <begin position="53"/>
        <end position="69"/>
    </location>
</feature>
<comment type="caution">
    <text evidence="2">The sequence shown here is derived from an EMBL/GenBank/DDBJ whole genome shotgun (WGS) entry which is preliminary data.</text>
</comment>
<evidence type="ECO:0000313" key="2">
    <source>
        <dbReference type="EMBL" id="KAH0852407.1"/>
    </source>
</evidence>
<evidence type="ECO:0000313" key="3">
    <source>
        <dbReference type="Proteomes" id="UP000824890"/>
    </source>
</evidence>
<organism evidence="2 3">
    <name type="scientific">Brassica napus</name>
    <name type="common">Rape</name>
    <dbReference type="NCBI Taxonomy" id="3708"/>
    <lineage>
        <taxon>Eukaryota</taxon>
        <taxon>Viridiplantae</taxon>
        <taxon>Streptophyta</taxon>
        <taxon>Embryophyta</taxon>
        <taxon>Tracheophyta</taxon>
        <taxon>Spermatophyta</taxon>
        <taxon>Magnoliopsida</taxon>
        <taxon>eudicotyledons</taxon>
        <taxon>Gunneridae</taxon>
        <taxon>Pentapetalae</taxon>
        <taxon>rosids</taxon>
        <taxon>malvids</taxon>
        <taxon>Brassicales</taxon>
        <taxon>Brassicaceae</taxon>
        <taxon>Brassiceae</taxon>
        <taxon>Brassica</taxon>
    </lineage>
</organism>
<evidence type="ECO:0000256" key="1">
    <source>
        <dbReference type="SAM" id="MobiDB-lite"/>
    </source>
</evidence>
<keyword evidence="3" id="KW-1185">Reference proteome</keyword>
<feature type="region of interest" description="Disordered" evidence="1">
    <location>
        <begin position="90"/>
        <end position="130"/>
    </location>
</feature>
<gene>
    <name evidence="2" type="ORF">HID58_090823</name>
</gene>
<dbReference type="EMBL" id="JAGKQM010001085">
    <property type="protein sequence ID" value="KAH0852407.1"/>
    <property type="molecule type" value="Genomic_DNA"/>
</dbReference>
<reference evidence="2 3" key="1">
    <citation type="submission" date="2021-05" db="EMBL/GenBank/DDBJ databases">
        <title>Genome Assembly of Synthetic Allotetraploid Brassica napus Reveals Homoeologous Exchanges between Subgenomes.</title>
        <authorList>
            <person name="Davis J.T."/>
        </authorList>
    </citation>
    <scope>NUCLEOTIDE SEQUENCE [LARGE SCALE GENOMIC DNA]</scope>
    <source>
        <strain evidence="3">cv. Da-Ae</strain>
        <tissue evidence="2">Seedling</tissue>
    </source>
</reference>
<feature type="compositionally biased region" description="Low complexity" evidence="1">
    <location>
        <begin position="91"/>
        <end position="111"/>
    </location>
</feature>